<protein>
    <submittedName>
        <fullName evidence="2">Oxidoreductase</fullName>
    </submittedName>
</protein>
<dbReference type="Gene3D" id="3.30.360.10">
    <property type="entry name" value="Dihydrodipicolinate Reductase, domain 2"/>
    <property type="match status" value="1"/>
</dbReference>
<sequence length="326" mass="36742">MTRTSTQSSSLCLIVSTSNGLSSPFVQEKHVLLEKPSTSNSSEANILFNLPELSLPNAPVLLEAFHVRFHPAVHLFLSFIDPAAVMHVHTDSMVPVFITDKGGIEFNYKLSGGSMMMLGTYNFGMLRMIFGAEPTECLECQTSIFGDGVHDRCDYRFAAKFAFPNGGVGEAMTTMRGSILWKPSEARVTMKEIVVTDKTIPEMQEKVRTRKVTLHGFMHAFVWHRIDVEDSYVIREKVKGMIVKAWVESESHKAYSYKDAGGEFGNPPGETWWMSYRYQLEEFVNRVKGRKTQYWISGDDSLNQMKMIDTAYEKSGLGLRPTSAFV</sequence>
<reference evidence="2 3" key="1">
    <citation type="journal article" date="2023" name="IMA Fungus">
        <title>Comparative genomic study of the Penicillium genus elucidates a diverse pangenome and 15 lateral gene transfer events.</title>
        <authorList>
            <person name="Petersen C."/>
            <person name="Sorensen T."/>
            <person name="Nielsen M.R."/>
            <person name="Sondergaard T.E."/>
            <person name="Sorensen J.L."/>
            <person name="Fitzpatrick D.A."/>
            <person name="Frisvad J.C."/>
            <person name="Nielsen K.L."/>
        </authorList>
    </citation>
    <scope>NUCLEOTIDE SEQUENCE [LARGE SCALE GENOMIC DNA]</scope>
    <source>
        <strain evidence="2 3">IBT 35679</strain>
    </source>
</reference>
<name>A0AAD6D1A7_9EURO</name>
<dbReference type="PANTHER" id="PTHR22604">
    <property type="entry name" value="OXIDOREDUCTASES"/>
    <property type="match status" value="1"/>
</dbReference>
<evidence type="ECO:0000313" key="3">
    <source>
        <dbReference type="Proteomes" id="UP001220324"/>
    </source>
</evidence>
<evidence type="ECO:0000256" key="1">
    <source>
        <dbReference type="ARBA" id="ARBA00023002"/>
    </source>
</evidence>
<dbReference type="Proteomes" id="UP001220324">
    <property type="component" value="Unassembled WGS sequence"/>
</dbReference>
<dbReference type="EMBL" id="JAQIZZ010000003">
    <property type="protein sequence ID" value="KAJ5547082.1"/>
    <property type="molecule type" value="Genomic_DNA"/>
</dbReference>
<dbReference type="InterPro" id="IPR036291">
    <property type="entry name" value="NAD(P)-bd_dom_sf"/>
</dbReference>
<dbReference type="GO" id="GO:0016491">
    <property type="term" value="F:oxidoreductase activity"/>
    <property type="evidence" value="ECO:0007669"/>
    <property type="project" value="UniProtKB-KW"/>
</dbReference>
<organism evidence="2 3">
    <name type="scientific">Penicillium frequentans</name>
    <dbReference type="NCBI Taxonomy" id="3151616"/>
    <lineage>
        <taxon>Eukaryota</taxon>
        <taxon>Fungi</taxon>
        <taxon>Dikarya</taxon>
        <taxon>Ascomycota</taxon>
        <taxon>Pezizomycotina</taxon>
        <taxon>Eurotiomycetes</taxon>
        <taxon>Eurotiomycetidae</taxon>
        <taxon>Eurotiales</taxon>
        <taxon>Aspergillaceae</taxon>
        <taxon>Penicillium</taxon>
    </lineage>
</organism>
<comment type="caution">
    <text evidence="2">The sequence shown here is derived from an EMBL/GenBank/DDBJ whole genome shotgun (WGS) entry which is preliminary data.</text>
</comment>
<dbReference type="PANTHER" id="PTHR22604:SF105">
    <property type="entry name" value="TRANS-1,2-DIHYDROBENZENE-1,2-DIOL DEHYDROGENASE"/>
    <property type="match status" value="1"/>
</dbReference>
<dbReference type="InterPro" id="IPR050984">
    <property type="entry name" value="Gfo/Idh/MocA_domain"/>
</dbReference>
<accession>A0AAD6D1A7</accession>
<keyword evidence="1" id="KW-0560">Oxidoreductase</keyword>
<keyword evidence="3" id="KW-1185">Reference proteome</keyword>
<dbReference type="AlphaFoldDB" id="A0AAD6D1A7"/>
<dbReference type="SUPFAM" id="SSF51735">
    <property type="entry name" value="NAD(P)-binding Rossmann-fold domains"/>
    <property type="match status" value="1"/>
</dbReference>
<proteinExistence type="predicted"/>
<dbReference type="SUPFAM" id="SSF55347">
    <property type="entry name" value="Glyceraldehyde-3-phosphate dehydrogenase-like, C-terminal domain"/>
    <property type="match status" value="1"/>
</dbReference>
<evidence type="ECO:0000313" key="2">
    <source>
        <dbReference type="EMBL" id="KAJ5547082.1"/>
    </source>
</evidence>
<gene>
    <name evidence="2" type="ORF">N7494_004667</name>
</gene>